<sequence>MKRYQPWRMQNWCGQLGWFARFLGISTHQKQLGNFSVGLLYQPAFTHDVYSVERMMALSARHGRTELVDKLMSKIRREGMRLPFSTIRLIIDFYGLSKKADAALKVFHYDRTLCGPISKFNMMLLYSSLLRTLTKCGSNSDSVVVLEEASGVEPDAYMFKVLIQAYCRAERAALAWRVFEDLRNSNLVPDADTKELLVKSLWKEGKR</sequence>
<name>A0A8J4VXM4_9ROSI</name>
<dbReference type="InterPro" id="IPR011990">
    <property type="entry name" value="TPR-like_helical_dom_sf"/>
</dbReference>
<gene>
    <name evidence="3" type="ORF">CMV_000532</name>
</gene>
<dbReference type="PANTHER" id="PTHR47913:SF1">
    <property type="entry name" value="OS01G0167750 PROTEIN"/>
    <property type="match status" value="1"/>
</dbReference>
<keyword evidence="4" id="KW-1185">Reference proteome</keyword>
<dbReference type="Pfam" id="PF13041">
    <property type="entry name" value="PPR_2"/>
    <property type="match status" value="1"/>
</dbReference>
<dbReference type="Gene3D" id="1.25.40.10">
    <property type="entry name" value="Tetratricopeptide repeat domain"/>
    <property type="match status" value="1"/>
</dbReference>
<proteinExistence type="predicted"/>
<dbReference type="OrthoDB" id="185373at2759"/>
<accession>A0A8J4VXM4</accession>
<protein>
    <recommendedName>
        <fullName evidence="5">Pentatricopeptide repeat-containing protein</fullName>
    </recommendedName>
</protein>
<dbReference type="EMBL" id="JRKL02000029">
    <property type="protein sequence ID" value="KAF3976288.1"/>
    <property type="molecule type" value="Genomic_DNA"/>
</dbReference>
<evidence type="ECO:0000313" key="3">
    <source>
        <dbReference type="EMBL" id="KAF3976288.1"/>
    </source>
</evidence>
<evidence type="ECO:0000313" key="4">
    <source>
        <dbReference type="Proteomes" id="UP000737018"/>
    </source>
</evidence>
<organism evidence="3 4">
    <name type="scientific">Castanea mollissima</name>
    <name type="common">Chinese chestnut</name>
    <dbReference type="NCBI Taxonomy" id="60419"/>
    <lineage>
        <taxon>Eukaryota</taxon>
        <taxon>Viridiplantae</taxon>
        <taxon>Streptophyta</taxon>
        <taxon>Embryophyta</taxon>
        <taxon>Tracheophyta</taxon>
        <taxon>Spermatophyta</taxon>
        <taxon>Magnoliopsida</taxon>
        <taxon>eudicotyledons</taxon>
        <taxon>Gunneridae</taxon>
        <taxon>Pentapetalae</taxon>
        <taxon>rosids</taxon>
        <taxon>fabids</taxon>
        <taxon>Fagales</taxon>
        <taxon>Fagaceae</taxon>
        <taxon>Castanea</taxon>
    </lineage>
</organism>
<dbReference type="Proteomes" id="UP000737018">
    <property type="component" value="Unassembled WGS sequence"/>
</dbReference>
<dbReference type="NCBIfam" id="TIGR00756">
    <property type="entry name" value="PPR"/>
    <property type="match status" value="1"/>
</dbReference>
<dbReference type="InterPro" id="IPR002885">
    <property type="entry name" value="PPR_rpt"/>
</dbReference>
<evidence type="ECO:0000256" key="2">
    <source>
        <dbReference type="PROSITE-ProRule" id="PRU00708"/>
    </source>
</evidence>
<dbReference type="AlphaFoldDB" id="A0A8J4VXM4"/>
<evidence type="ECO:0008006" key="5">
    <source>
        <dbReference type="Google" id="ProtNLM"/>
    </source>
</evidence>
<evidence type="ECO:0000256" key="1">
    <source>
        <dbReference type="ARBA" id="ARBA00022737"/>
    </source>
</evidence>
<comment type="caution">
    <text evidence="3">The sequence shown here is derived from an EMBL/GenBank/DDBJ whole genome shotgun (WGS) entry which is preliminary data.</text>
</comment>
<feature type="repeat" description="PPR" evidence="2">
    <location>
        <begin position="155"/>
        <end position="189"/>
    </location>
</feature>
<keyword evidence="1" id="KW-0677">Repeat</keyword>
<dbReference type="PROSITE" id="PS51375">
    <property type="entry name" value="PPR"/>
    <property type="match status" value="1"/>
</dbReference>
<reference evidence="3" key="1">
    <citation type="submission" date="2020-03" db="EMBL/GenBank/DDBJ databases">
        <title>Castanea mollissima Vanexum genome sequencing.</title>
        <authorList>
            <person name="Staton M."/>
        </authorList>
    </citation>
    <scope>NUCLEOTIDE SEQUENCE</scope>
    <source>
        <tissue evidence="3">Leaf</tissue>
    </source>
</reference>
<dbReference type="InterPro" id="IPR044175">
    <property type="entry name" value="At5g66631-like"/>
</dbReference>
<dbReference type="PANTHER" id="PTHR47913">
    <property type="entry name" value="OS01G0167750 PROTEIN"/>
    <property type="match status" value="1"/>
</dbReference>